<accession>A0A3N1Y5J0</accession>
<evidence type="ECO:0000256" key="2">
    <source>
        <dbReference type="ARBA" id="ARBA00022741"/>
    </source>
</evidence>
<protein>
    <recommendedName>
        <fullName evidence="10">RecBCD enzyme subunit RecC</fullName>
    </recommendedName>
    <alternativeName>
        <fullName evidence="10">Exonuclease V subunit RecC</fullName>
        <shortName evidence="10">ExoV subunit RecC</shortName>
    </alternativeName>
    <alternativeName>
        <fullName evidence="10">Helicase/nuclease RecBCD subunit RecC</fullName>
    </alternativeName>
</protein>
<name>A0A3N1Y5J0_9GAMM</name>
<evidence type="ECO:0000256" key="8">
    <source>
        <dbReference type="ARBA" id="ARBA00023125"/>
    </source>
</evidence>
<dbReference type="Gene3D" id="3.40.50.10930">
    <property type="match status" value="1"/>
</dbReference>
<feature type="region of interest" description="Disordered" evidence="11">
    <location>
        <begin position="640"/>
        <end position="662"/>
    </location>
</feature>
<keyword evidence="14" id="KW-1185">Reference proteome</keyword>
<comment type="similarity">
    <text evidence="10">Belongs to the RecC family.</text>
</comment>
<dbReference type="Gene3D" id="3.40.50.300">
    <property type="entry name" value="P-loop containing nucleotide triphosphate hydrolases"/>
    <property type="match status" value="2"/>
</dbReference>
<dbReference type="SUPFAM" id="SSF52980">
    <property type="entry name" value="Restriction endonuclease-like"/>
    <property type="match status" value="1"/>
</dbReference>
<evidence type="ECO:0000313" key="13">
    <source>
        <dbReference type="EMBL" id="ROR32557.1"/>
    </source>
</evidence>
<dbReference type="Pfam" id="PF04257">
    <property type="entry name" value="Exonuc_V_gamma"/>
    <property type="match status" value="1"/>
</dbReference>
<evidence type="ECO:0000256" key="4">
    <source>
        <dbReference type="ARBA" id="ARBA00022801"/>
    </source>
</evidence>
<dbReference type="PIRSF" id="PIRSF000980">
    <property type="entry name" value="RecC"/>
    <property type="match status" value="1"/>
</dbReference>
<dbReference type="HAMAP" id="MF_01486">
    <property type="entry name" value="RecC"/>
    <property type="match status" value="1"/>
</dbReference>
<sequence>MLTVHHGNRLERLAARLATELALPRGDALTPDTVVVPNAAVGRWLALRLADHLGIAANLRLLLPAEFAWTLFARLLGDVPARTGYDTEALTWRVLAALEGDLAGLEPLAGYLARAGRDPRQRLALARRLAAVLDVYQTHRPDWILRWDSAAEAPDDPVLRWQARLWRRIAPRGAPHWPCLLRRCLERLAADAPPPGLPPRLDLFALPALSPGYLDLLEGLARHIPVALYVLDPCRAYWGDVVPERLLARRAAEGRPLPHAESGHPLLASLGQQVQAFLDALWARDVHDEDHFEAPSEATLLGRIQRDILDLRPPAGEPQRLAETQSLQIHVCHGPLREVEALHDRLLDLFARQTDLAATDVAVLVPDLATYAPLVEAVFGAAGRIPYTVAERAAADGAPLVTGFLGLLEAARSRFEVDRIADLLEIAPVRRRLGLGEGQLPLLRHWLRSAGVRWGRDGAHRAAEGLPAVETHTWAEGLRRLLLGYALPGEGERLYDGLVPCDDVEGQDAEALGLLCRFVEALGALGAALAEPRPPAAWRGFLLDVVARFLAPGEADESEHRSLCEAVEALAADAEAAGFDRPVPFAVVESELRRRLARPRGGSPRLARGVVVGPMRALRGLPFRVVCLLGLNDGDFPRVRADDGLDRTRAHPRRGDPDPRAEDRGLFLDALLSARDALHLSYVGRDERDDSPRPPSVVLAELMDLVRSLHGEEGLRRITVVHRLQPFHPDYFRPDGPLYSHDATLCEGARRLVAREPDPTPPERRLFPAPLPAPEEPELTPQAFARLLRHPVDFLLRERLGVRLETAPEVLEAREPFLPDPRQRQRLRAVLLRRALRQGAPPDPGEARALLSGLGLLPHGEAAAALAAGRAHGELAALWAQAAPHLARPPRPPLPVDLEAGPLRVRGVLDDLREHGRLVLLAGRLRAHHLVEHWVLHLLAGAVLATQGEPAPPTHLVAHGSLARLAPTDAGTAAAALQALGALAAQALRKPVPFVPVVWLAEVADALREAGLPHVTARDPATAWEGSDYVTAARDDPALRLVFGEGREADELDFAHPPGLLGILLAGLEGVR</sequence>
<evidence type="ECO:0000259" key="12">
    <source>
        <dbReference type="Pfam" id="PF17946"/>
    </source>
</evidence>
<dbReference type="GO" id="GO:0009338">
    <property type="term" value="C:exodeoxyribonuclease V complex"/>
    <property type="evidence" value="ECO:0007669"/>
    <property type="project" value="InterPro"/>
</dbReference>
<keyword evidence="6 10" id="KW-0269">Exonuclease</keyword>
<keyword evidence="8 10" id="KW-0238">DNA-binding</keyword>
<dbReference type="GO" id="GO:0005524">
    <property type="term" value="F:ATP binding"/>
    <property type="evidence" value="ECO:0007669"/>
    <property type="project" value="UniProtKB-UniRule"/>
</dbReference>
<dbReference type="InterPro" id="IPR011335">
    <property type="entry name" value="Restrct_endonuc-II-like"/>
</dbReference>
<keyword evidence="7 10" id="KW-0067">ATP-binding</keyword>
<keyword evidence="4 10" id="KW-0378">Hydrolase</keyword>
<evidence type="ECO:0000256" key="9">
    <source>
        <dbReference type="ARBA" id="ARBA00023204"/>
    </source>
</evidence>
<evidence type="ECO:0000256" key="5">
    <source>
        <dbReference type="ARBA" id="ARBA00022806"/>
    </source>
</evidence>
<dbReference type="AlphaFoldDB" id="A0A3N1Y5J0"/>
<organism evidence="13 14">
    <name type="scientific">Inmirania thermothiophila</name>
    <dbReference type="NCBI Taxonomy" id="1750597"/>
    <lineage>
        <taxon>Bacteria</taxon>
        <taxon>Pseudomonadati</taxon>
        <taxon>Pseudomonadota</taxon>
        <taxon>Gammaproteobacteria</taxon>
        <taxon>Chromatiales</taxon>
        <taxon>Ectothiorhodospiraceae</taxon>
        <taxon>Inmirania</taxon>
    </lineage>
</organism>
<gene>
    <name evidence="10" type="primary">recC</name>
    <name evidence="13" type="ORF">EDC57_1759</name>
</gene>
<dbReference type="InterPro" id="IPR006697">
    <property type="entry name" value="RecC"/>
</dbReference>
<dbReference type="EMBL" id="RJVI01000002">
    <property type="protein sequence ID" value="ROR32557.1"/>
    <property type="molecule type" value="Genomic_DNA"/>
</dbReference>
<dbReference type="GO" id="GO:0008854">
    <property type="term" value="F:exodeoxyribonuclease V activity"/>
    <property type="evidence" value="ECO:0007669"/>
    <property type="project" value="InterPro"/>
</dbReference>
<comment type="caution">
    <text evidence="13">The sequence shown here is derived from an EMBL/GenBank/DDBJ whole genome shotgun (WGS) entry which is preliminary data.</text>
</comment>
<evidence type="ECO:0000256" key="1">
    <source>
        <dbReference type="ARBA" id="ARBA00022722"/>
    </source>
</evidence>
<dbReference type="SUPFAM" id="SSF52540">
    <property type="entry name" value="P-loop containing nucleoside triphosphate hydrolases"/>
    <property type="match status" value="2"/>
</dbReference>
<dbReference type="GO" id="GO:0003677">
    <property type="term" value="F:DNA binding"/>
    <property type="evidence" value="ECO:0007669"/>
    <property type="project" value="UniProtKB-UniRule"/>
</dbReference>
<keyword evidence="3 10" id="KW-0227">DNA damage</keyword>
<evidence type="ECO:0000256" key="3">
    <source>
        <dbReference type="ARBA" id="ARBA00022763"/>
    </source>
</evidence>
<dbReference type="PANTHER" id="PTHR30591">
    <property type="entry name" value="RECBCD ENZYME SUBUNIT RECC"/>
    <property type="match status" value="1"/>
</dbReference>
<dbReference type="GO" id="GO:0003678">
    <property type="term" value="F:DNA helicase activity"/>
    <property type="evidence" value="ECO:0007669"/>
    <property type="project" value="UniProtKB-UniRule"/>
</dbReference>
<evidence type="ECO:0000256" key="10">
    <source>
        <dbReference type="HAMAP-Rule" id="MF_01486"/>
    </source>
</evidence>
<dbReference type="NCBIfam" id="TIGR01450">
    <property type="entry name" value="recC"/>
    <property type="match status" value="1"/>
</dbReference>
<dbReference type="Proteomes" id="UP000276634">
    <property type="component" value="Unassembled WGS sequence"/>
</dbReference>
<comment type="subunit">
    <text evidence="10">Heterotrimer of RecB, RecC and RecD. All subunits contribute to DNA-binding.</text>
</comment>
<keyword evidence="1 10" id="KW-0540">Nuclease</keyword>
<dbReference type="GO" id="GO:0000724">
    <property type="term" value="P:double-strand break repair via homologous recombination"/>
    <property type="evidence" value="ECO:0007669"/>
    <property type="project" value="UniProtKB-UniRule"/>
</dbReference>
<comment type="function">
    <text evidence="10">A helicase/nuclease that prepares dsDNA breaks (DSB) for recombinational DNA repair. Binds to DSBs and unwinds DNA via a highly rapid and processive ATP-dependent bidirectional helicase activity. Unwinds dsDNA until it encounters a Chi (crossover hotspot instigator) sequence from the 3' direction. Cuts ssDNA a few nucleotides 3' to the Chi site. The properties and activities of the enzyme are changed at Chi. The Chi-altered holoenzyme produces a long 3'-ssDNA overhang and facilitates RecA-binding to the ssDNA for homologous DNA recombination and repair. Holoenzyme degrades any linearized DNA that is unable to undergo homologous recombination. In the holoenzyme this subunit recognizes the wild-type Chi sequence, and when added to isolated RecB increases its ATP-dependent helicase processivity.</text>
</comment>
<reference evidence="13 14" key="1">
    <citation type="submission" date="2018-11" db="EMBL/GenBank/DDBJ databases">
        <title>Genomic Encyclopedia of Type Strains, Phase IV (KMG-IV): sequencing the most valuable type-strain genomes for metagenomic binning, comparative biology and taxonomic classification.</title>
        <authorList>
            <person name="Goeker M."/>
        </authorList>
    </citation>
    <scope>NUCLEOTIDE SEQUENCE [LARGE SCALE GENOMIC DNA]</scope>
    <source>
        <strain evidence="13 14">DSM 100275</strain>
    </source>
</reference>
<keyword evidence="5 10" id="KW-0347">Helicase</keyword>
<evidence type="ECO:0000256" key="7">
    <source>
        <dbReference type="ARBA" id="ARBA00022840"/>
    </source>
</evidence>
<proteinExistence type="inferred from homology"/>
<feature type="domain" description="RecC C-terminal" evidence="12">
    <location>
        <begin position="778"/>
        <end position="997"/>
    </location>
</feature>
<evidence type="ECO:0000256" key="11">
    <source>
        <dbReference type="SAM" id="MobiDB-lite"/>
    </source>
</evidence>
<dbReference type="InterPro" id="IPR027417">
    <property type="entry name" value="P-loop_NTPase"/>
</dbReference>
<evidence type="ECO:0000313" key="14">
    <source>
        <dbReference type="Proteomes" id="UP000276634"/>
    </source>
</evidence>
<dbReference type="Gene3D" id="1.10.10.160">
    <property type="match status" value="1"/>
</dbReference>
<keyword evidence="9 10" id="KW-0234">DNA repair</keyword>
<dbReference type="Pfam" id="PF17946">
    <property type="entry name" value="RecC_C"/>
    <property type="match status" value="1"/>
</dbReference>
<dbReference type="RefSeq" id="WP_170165087.1">
    <property type="nucleotide sequence ID" value="NZ_RJVI01000002.1"/>
</dbReference>
<keyword evidence="2 10" id="KW-0547">Nucleotide-binding</keyword>
<dbReference type="InterPro" id="IPR041500">
    <property type="entry name" value="RecC_C"/>
</dbReference>
<evidence type="ECO:0000256" key="6">
    <source>
        <dbReference type="ARBA" id="ARBA00022839"/>
    </source>
</evidence>
<comment type="miscellaneous">
    <text evidence="10">In the RecBCD complex, RecB has a slow 3'-5' helicase, an exonuclease activity and loads RecA onto ssDNA, RecD has a fast 5'-3' helicase activity, while RecC stimulates the ATPase and processivity of the RecB helicase and contributes to recognition of the Chi site.</text>
</comment>
<dbReference type="PANTHER" id="PTHR30591:SF1">
    <property type="entry name" value="RECBCD ENZYME SUBUNIT RECC"/>
    <property type="match status" value="1"/>
</dbReference>
<dbReference type="InterPro" id="IPR013986">
    <property type="entry name" value="DExx_box_DNA_helicase_dom_sf"/>
</dbReference>